<comment type="similarity">
    <text evidence="2">Belongs to the transpeptidase family.</text>
</comment>
<dbReference type="Pfam" id="PF00905">
    <property type="entry name" value="Transpeptidase"/>
    <property type="match status" value="1"/>
</dbReference>
<dbReference type="AlphaFoldDB" id="B7AT92"/>
<sequence>MARRKQNRQQNRQRKKMDGVKYRVRKKIGIAFLIAGGIFLVLAGRIFKINYENGDVYSKTVLDHQQYTSTVLPYKRGQITDRNGTQLAYSEKVYNVILDPKLLLSDEKYKEPTLTALYECFGINRQDVENILKNKPGSQYEKMLKNLTTDQVKSFNDRSADKANYPNIKGVWLEDSYIRKYPFSTFACDVLGFSSQENGGELGLEKTYDNELSGTDGVTYGYIDESLNIEKTTKQPVDGNNLITTLDYGVQNVIEKHIKSFNEQYGSKNTAVLVMNPNNGEILGMASYPVFDLNNPRDLSGIYTEEEIATMSNEDSLKAMYALWKNFCVSETFEPGSTFKPFTVATALEEGVVNDGDTFYCQGYESVGGWTIKCHEKAGHGTLTLEQAVMYSCNPAMMQIAAKLGNVKFSDYQKRFGLGQKSGIDLPGEATGMVVDAGQMGDADLATMSFGQTFTANMTQMASAFSSLINGGNYYRPHVVKRIESAAGEIIKKYDAELVRQTVTSSTSELLKRYLKATVDTGLAKNAKVAGYSMAGKTGTAQKLPRSEQKYVISFLGYAPAEDPQFVVYVIIDEPKVEGYNGSSQPVLWLTKDIMTDLLPYMNVFKDTDLATAESGEDNSNNPAEGYSNGEAALPDGMDTIAGQPATQAAGSTTQSTGSQKQTQAASNGSSQAVSNSSSQAVSNGRSQTATKSAQKPSQSATKKQN</sequence>
<evidence type="ECO:0000313" key="8">
    <source>
        <dbReference type="Proteomes" id="UP000003136"/>
    </source>
</evidence>
<proteinExistence type="inferred from homology"/>
<evidence type="ECO:0000256" key="4">
    <source>
        <dbReference type="SAM" id="MobiDB-lite"/>
    </source>
</evidence>
<dbReference type="Gene3D" id="3.90.1310.10">
    <property type="entry name" value="Penicillin-binding protein 2a (Domain 2)"/>
    <property type="match status" value="1"/>
</dbReference>
<reference evidence="7 8" key="2">
    <citation type="submission" date="2008-11" db="EMBL/GenBank/DDBJ databases">
        <authorList>
            <person name="Fulton L."/>
            <person name="Clifton S."/>
            <person name="Fulton B."/>
            <person name="Xu J."/>
            <person name="Minx P."/>
            <person name="Pepin K.H."/>
            <person name="Johnson M."/>
            <person name="Bhonagiri V."/>
            <person name="Nash W.E."/>
            <person name="Mardis E.R."/>
            <person name="Wilson R.K."/>
        </authorList>
    </citation>
    <scope>NUCLEOTIDE SEQUENCE [LARGE SCALE GENOMIC DNA]</scope>
    <source>
        <strain evidence="7 8">ATCC 43243</strain>
    </source>
</reference>
<dbReference type="InterPro" id="IPR036138">
    <property type="entry name" value="PBP_dimer_sf"/>
</dbReference>
<dbReference type="GO" id="GO:0008658">
    <property type="term" value="F:penicillin binding"/>
    <property type="evidence" value="ECO:0007669"/>
    <property type="project" value="InterPro"/>
</dbReference>
<dbReference type="InterPro" id="IPR050515">
    <property type="entry name" value="Beta-lactam/transpept"/>
</dbReference>
<dbReference type="SUPFAM" id="SSF56519">
    <property type="entry name" value="Penicillin binding protein dimerisation domain"/>
    <property type="match status" value="1"/>
</dbReference>
<feature type="domain" description="Penicillin-binding protein dimerisation" evidence="6">
    <location>
        <begin position="75"/>
        <end position="230"/>
    </location>
</feature>
<organism evidence="7 8">
    <name type="scientific">[Bacteroides] pectinophilus ATCC 43243</name>
    <dbReference type="NCBI Taxonomy" id="483218"/>
    <lineage>
        <taxon>Bacteria</taxon>
        <taxon>Bacillati</taxon>
        <taxon>Bacillota</taxon>
        <taxon>Clostridia</taxon>
        <taxon>Eubacteriales</taxon>
    </lineage>
</organism>
<dbReference type="Pfam" id="PF03717">
    <property type="entry name" value="PBP_dimer"/>
    <property type="match status" value="1"/>
</dbReference>
<gene>
    <name evidence="7" type="ORF">BACPEC_01362</name>
</gene>
<dbReference type="EMBL" id="ABVQ01000036">
    <property type="protein sequence ID" value="EEC56876.1"/>
    <property type="molecule type" value="Genomic_DNA"/>
</dbReference>
<reference evidence="7 8" key="1">
    <citation type="submission" date="2008-11" db="EMBL/GenBank/DDBJ databases">
        <title>Draft genome sequence of Bacteroides pectinophilus (ATCC 43243).</title>
        <authorList>
            <person name="Sudarsanam P."/>
            <person name="Ley R."/>
            <person name="Guruge J."/>
            <person name="Turnbaugh P.J."/>
            <person name="Mahowald M."/>
            <person name="Liep D."/>
            <person name="Gordon J."/>
        </authorList>
    </citation>
    <scope>NUCLEOTIDE SEQUENCE [LARGE SCALE GENOMIC DNA]</scope>
    <source>
        <strain evidence="7 8">ATCC 43243</strain>
    </source>
</reference>
<dbReference type="HOGENOM" id="CLU_009289_6_0_9"/>
<dbReference type="GO" id="GO:0005886">
    <property type="term" value="C:plasma membrane"/>
    <property type="evidence" value="ECO:0007669"/>
    <property type="project" value="TreeGrafter"/>
</dbReference>
<keyword evidence="3" id="KW-0472">Membrane</keyword>
<dbReference type="Gene3D" id="3.40.710.10">
    <property type="entry name" value="DD-peptidase/beta-lactamase superfamily"/>
    <property type="match status" value="1"/>
</dbReference>
<feature type="domain" description="Penicillin-binding protein transpeptidase" evidence="5">
    <location>
        <begin position="271"/>
        <end position="585"/>
    </location>
</feature>
<dbReference type="Proteomes" id="UP000003136">
    <property type="component" value="Unassembled WGS sequence"/>
</dbReference>
<comment type="caution">
    <text evidence="7">The sequence shown here is derived from an EMBL/GenBank/DDBJ whole genome shotgun (WGS) entry which is preliminary data.</text>
</comment>
<feature type="compositionally biased region" description="Low complexity" evidence="4">
    <location>
        <begin position="642"/>
        <end position="688"/>
    </location>
</feature>
<feature type="region of interest" description="Disordered" evidence="4">
    <location>
        <begin position="613"/>
        <end position="706"/>
    </location>
</feature>
<dbReference type="eggNOG" id="COG0768">
    <property type="taxonomic scope" value="Bacteria"/>
</dbReference>
<dbReference type="SUPFAM" id="SSF56601">
    <property type="entry name" value="beta-lactamase/transpeptidase-like"/>
    <property type="match status" value="1"/>
</dbReference>
<dbReference type="PANTHER" id="PTHR30627">
    <property type="entry name" value="PEPTIDOGLYCAN D,D-TRANSPEPTIDASE"/>
    <property type="match status" value="1"/>
</dbReference>
<feature type="compositionally biased region" description="Polar residues" evidence="4">
    <location>
        <begin position="689"/>
        <end position="706"/>
    </location>
</feature>
<accession>B7AT92</accession>
<dbReference type="STRING" id="483218.BACPEC_01362"/>
<dbReference type="GO" id="GO:0071555">
    <property type="term" value="P:cell wall organization"/>
    <property type="evidence" value="ECO:0007669"/>
    <property type="project" value="TreeGrafter"/>
</dbReference>
<keyword evidence="8" id="KW-1185">Reference proteome</keyword>
<evidence type="ECO:0000259" key="6">
    <source>
        <dbReference type="Pfam" id="PF03717"/>
    </source>
</evidence>
<evidence type="ECO:0000259" key="5">
    <source>
        <dbReference type="Pfam" id="PF00905"/>
    </source>
</evidence>
<protein>
    <recommendedName>
        <fullName evidence="9">Penicillin-binding protein transpeptidase domain-containing protein</fullName>
    </recommendedName>
</protein>
<evidence type="ECO:0000313" key="7">
    <source>
        <dbReference type="EMBL" id="EEC56876.1"/>
    </source>
</evidence>
<comment type="subcellular location">
    <subcellularLocation>
        <location evidence="1">Membrane</location>
    </subcellularLocation>
</comment>
<dbReference type="InterPro" id="IPR005311">
    <property type="entry name" value="PBP_dimer"/>
</dbReference>
<name>B7AT92_9FIRM</name>
<evidence type="ECO:0008006" key="9">
    <source>
        <dbReference type="Google" id="ProtNLM"/>
    </source>
</evidence>
<evidence type="ECO:0000256" key="2">
    <source>
        <dbReference type="ARBA" id="ARBA00007171"/>
    </source>
</evidence>
<evidence type="ECO:0000256" key="1">
    <source>
        <dbReference type="ARBA" id="ARBA00004370"/>
    </source>
</evidence>
<dbReference type="InterPro" id="IPR012338">
    <property type="entry name" value="Beta-lactam/transpept-like"/>
</dbReference>
<evidence type="ECO:0000256" key="3">
    <source>
        <dbReference type="ARBA" id="ARBA00023136"/>
    </source>
</evidence>
<dbReference type="InterPro" id="IPR001460">
    <property type="entry name" value="PCN-bd_Tpept"/>
</dbReference>